<gene>
    <name evidence="1" type="ORF">BDM02DRAFT_3231000</name>
</gene>
<reference evidence="1" key="2">
    <citation type="journal article" date="2020" name="Nat. Commun.">
        <title>Large-scale genome sequencing of mycorrhizal fungi provides insights into the early evolution of symbiotic traits.</title>
        <authorList>
            <person name="Miyauchi S."/>
            <person name="Kiss E."/>
            <person name="Kuo A."/>
            <person name="Drula E."/>
            <person name="Kohler A."/>
            <person name="Sanchez-Garcia M."/>
            <person name="Morin E."/>
            <person name="Andreopoulos B."/>
            <person name="Barry K.W."/>
            <person name="Bonito G."/>
            <person name="Buee M."/>
            <person name="Carver A."/>
            <person name="Chen C."/>
            <person name="Cichocki N."/>
            <person name="Clum A."/>
            <person name="Culley D."/>
            <person name="Crous P.W."/>
            <person name="Fauchery L."/>
            <person name="Girlanda M."/>
            <person name="Hayes R.D."/>
            <person name="Keri Z."/>
            <person name="LaButti K."/>
            <person name="Lipzen A."/>
            <person name="Lombard V."/>
            <person name="Magnuson J."/>
            <person name="Maillard F."/>
            <person name="Murat C."/>
            <person name="Nolan M."/>
            <person name="Ohm R.A."/>
            <person name="Pangilinan J."/>
            <person name="Pereira M.F."/>
            <person name="Perotto S."/>
            <person name="Peter M."/>
            <person name="Pfister S."/>
            <person name="Riley R."/>
            <person name="Sitrit Y."/>
            <person name="Stielow J.B."/>
            <person name="Szollosi G."/>
            <person name="Zifcakova L."/>
            <person name="Stursova M."/>
            <person name="Spatafora J.W."/>
            <person name="Tedersoo L."/>
            <person name="Vaario L.M."/>
            <person name="Yamada A."/>
            <person name="Yan M."/>
            <person name="Wang P."/>
            <person name="Xu J."/>
            <person name="Bruns T."/>
            <person name="Baldrian P."/>
            <person name="Vilgalys R."/>
            <person name="Dunand C."/>
            <person name="Henrissat B."/>
            <person name="Grigoriev I.V."/>
            <person name="Hibbett D."/>
            <person name="Nagy L.G."/>
            <person name="Martin F.M."/>
        </authorList>
    </citation>
    <scope>NUCLEOTIDE SEQUENCE</scope>
    <source>
        <strain evidence="1">P2</strain>
    </source>
</reference>
<evidence type="ECO:0000313" key="2">
    <source>
        <dbReference type="Proteomes" id="UP000886501"/>
    </source>
</evidence>
<sequence>MSPYIRSNQSCLWSLEHDAMLMAEDTIEESDNIYLPASFLGSWQWTSNQIADSLAITVAYSPPTFFLTFTCNSDWPEIQSQLLPGQTFTDIPVVVCHVFKQKLAKLMSNLCTMFPNAGWLVYSITSIEFQKHGVTHRNDLCNYL</sequence>
<proteinExistence type="predicted"/>
<protein>
    <submittedName>
        <fullName evidence="1">Uncharacterized protein</fullName>
    </submittedName>
</protein>
<comment type="caution">
    <text evidence="1">The sequence shown here is derived from an EMBL/GenBank/DDBJ whole genome shotgun (WGS) entry which is preliminary data.</text>
</comment>
<organism evidence="1 2">
    <name type="scientific">Thelephora ganbajun</name>
    <name type="common">Ganba fungus</name>
    <dbReference type="NCBI Taxonomy" id="370292"/>
    <lineage>
        <taxon>Eukaryota</taxon>
        <taxon>Fungi</taxon>
        <taxon>Dikarya</taxon>
        <taxon>Basidiomycota</taxon>
        <taxon>Agaricomycotina</taxon>
        <taxon>Agaricomycetes</taxon>
        <taxon>Thelephorales</taxon>
        <taxon>Thelephoraceae</taxon>
        <taxon>Thelephora</taxon>
    </lineage>
</organism>
<accession>A0ACB6Z023</accession>
<reference evidence="1" key="1">
    <citation type="submission" date="2019-10" db="EMBL/GenBank/DDBJ databases">
        <authorList>
            <consortium name="DOE Joint Genome Institute"/>
            <person name="Kuo A."/>
            <person name="Miyauchi S."/>
            <person name="Kiss E."/>
            <person name="Drula E."/>
            <person name="Kohler A."/>
            <person name="Sanchez-Garcia M."/>
            <person name="Andreopoulos B."/>
            <person name="Barry K.W."/>
            <person name="Bonito G."/>
            <person name="Buee M."/>
            <person name="Carver A."/>
            <person name="Chen C."/>
            <person name="Cichocki N."/>
            <person name="Clum A."/>
            <person name="Culley D."/>
            <person name="Crous P.W."/>
            <person name="Fauchery L."/>
            <person name="Girlanda M."/>
            <person name="Hayes R."/>
            <person name="Keri Z."/>
            <person name="Labutti K."/>
            <person name="Lipzen A."/>
            <person name="Lombard V."/>
            <person name="Magnuson J."/>
            <person name="Maillard F."/>
            <person name="Morin E."/>
            <person name="Murat C."/>
            <person name="Nolan M."/>
            <person name="Ohm R."/>
            <person name="Pangilinan J."/>
            <person name="Pereira M."/>
            <person name="Perotto S."/>
            <person name="Peter M."/>
            <person name="Riley R."/>
            <person name="Sitrit Y."/>
            <person name="Stielow B."/>
            <person name="Szollosi G."/>
            <person name="Zifcakova L."/>
            <person name="Stursova M."/>
            <person name="Spatafora J.W."/>
            <person name="Tedersoo L."/>
            <person name="Vaario L.-M."/>
            <person name="Yamada A."/>
            <person name="Yan M."/>
            <person name="Wang P."/>
            <person name="Xu J."/>
            <person name="Bruns T."/>
            <person name="Baldrian P."/>
            <person name="Vilgalys R."/>
            <person name="Henrissat B."/>
            <person name="Grigoriev I.V."/>
            <person name="Hibbett D."/>
            <person name="Nagy L.G."/>
            <person name="Martin F.M."/>
        </authorList>
    </citation>
    <scope>NUCLEOTIDE SEQUENCE</scope>
    <source>
        <strain evidence="1">P2</strain>
    </source>
</reference>
<dbReference type="Proteomes" id="UP000886501">
    <property type="component" value="Unassembled WGS sequence"/>
</dbReference>
<name>A0ACB6Z023_THEGA</name>
<dbReference type="EMBL" id="MU118344">
    <property type="protein sequence ID" value="KAF9642829.1"/>
    <property type="molecule type" value="Genomic_DNA"/>
</dbReference>
<evidence type="ECO:0000313" key="1">
    <source>
        <dbReference type="EMBL" id="KAF9642829.1"/>
    </source>
</evidence>
<keyword evidence="2" id="KW-1185">Reference proteome</keyword>